<evidence type="ECO:0000256" key="1">
    <source>
        <dbReference type="SAM" id="Phobius"/>
    </source>
</evidence>
<sequence length="152" mass="18273">MKRTDLYICGFMYLFCAFFQHETQKFPEGARHYPHFVIGLLFLLTTIRLYDMVKQYLKDRHVINDLSETFKGFQPKQFWTMFAAFLGFFALMYFFGFYVASLIYILFCLQYFHIPKKYMALVLLVMLVLTYFTFSWFLNVPLPKGEILGEFL</sequence>
<dbReference type="Pfam" id="PF07331">
    <property type="entry name" value="TctB"/>
    <property type="match status" value="1"/>
</dbReference>
<protein>
    <submittedName>
        <fullName evidence="3">Tripartite tricarboxylate transporter TctB family protein</fullName>
    </submittedName>
</protein>
<evidence type="ECO:0000259" key="2">
    <source>
        <dbReference type="Pfam" id="PF07331"/>
    </source>
</evidence>
<dbReference type="OrthoDB" id="3034626at2"/>
<keyword evidence="1" id="KW-1133">Transmembrane helix</keyword>
<dbReference type="AlphaFoldDB" id="A0A1G6MQT4"/>
<accession>A0A1G6MQT4</accession>
<dbReference type="Proteomes" id="UP000198943">
    <property type="component" value="Unassembled WGS sequence"/>
</dbReference>
<dbReference type="EMBL" id="FMYW01000010">
    <property type="protein sequence ID" value="SDC57890.1"/>
    <property type="molecule type" value="Genomic_DNA"/>
</dbReference>
<keyword evidence="1" id="KW-0472">Membrane</keyword>
<feature type="transmembrane region" description="Helical" evidence="1">
    <location>
        <begin position="118"/>
        <end position="138"/>
    </location>
</feature>
<proteinExistence type="predicted"/>
<evidence type="ECO:0000313" key="3">
    <source>
        <dbReference type="EMBL" id="SDC57890.1"/>
    </source>
</evidence>
<organism evidence="3 4">
    <name type="scientific">Succiniclasticum ruminis</name>
    <dbReference type="NCBI Taxonomy" id="40841"/>
    <lineage>
        <taxon>Bacteria</taxon>
        <taxon>Bacillati</taxon>
        <taxon>Bacillota</taxon>
        <taxon>Negativicutes</taxon>
        <taxon>Acidaminococcales</taxon>
        <taxon>Acidaminococcaceae</taxon>
        <taxon>Succiniclasticum</taxon>
    </lineage>
</organism>
<evidence type="ECO:0000313" key="4">
    <source>
        <dbReference type="Proteomes" id="UP000198943"/>
    </source>
</evidence>
<gene>
    <name evidence="3" type="ORF">SAMN04487864_11090</name>
</gene>
<name>A0A1G6MQT4_9FIRM</name>
<feature type="domain" description="DUF1468" evidence="2">
    <location>
        <begin position="9"/>
        <end position="143"/>
    </location>
</feature>
<feature type="transmembrane region" description="Helical" evidence="1">
    <location>
        <begin position="33"/>
        <end position="50"/>
    </location>
</feature>
<dbReference type="InterPro" id="IPR009936">
    <property type="entry name" value="DUF1468"/>
</dbReference>
<feature type="transmembrane region" description="Helical" evidence="1">
    <location>
        <begin position="79"/>
        <end position="112"/>
    </location>
</feature>
<keyword evidence="1" id="KW-0812">Transmembrane</keyword>
<dbReference type="RefSeq" id="WP_093730676.1">
    <property type="nucleotide sequence ID" value="NZ_FMYW01000010.1"/>
</dbReference>
<reference evidence="4" key="1">
    <citation type="submission" date="2016-10" db="EMBL/GenBank/DDBJ databases">
        <authorList>
            <person name="Varghese N."/>
            <person name="Submissions S."/>
        </authorList>
    </citation>
    <scope>NUCLEOTIDE SEQUENCE [LARGE SCALE GENOMIC DNA]</scope>
    <source>
        <strain evidence="4">DSM 11005</strain>
    </source>
</reference>
<keyword evidence="4" id="KW-1185">Reference proteome</keyword>